<evidence type="ECO:0000313" key="10">
    <source>
        <dbReference type="EMBL" id="BDZ40248.1"/>
    </source>
</evidence>
<keyword evidence="11" id="KW-1185">Reference proteome</keyword>
<reference evidence="11" key="1">
    <citation type="journal article" date="2019" name="Int. J. Syst. Evol. Microbiol.">
        <title>The Global Catalogue of Microorganisms (GCM) 10K type strain sequencing project: providing services to taxonomists for standard genome sequencing and annotation.</title>
        <authorList>
            <consortium name="The Broad Institute Genomics Platform"/>
            <consortium name="The Broad Institute Genome Sequencing Center for Infectious Disease"/>
            <person name="Wu L."/>
            <person name="Ma J."/>
        </authorList>
    </citation>
    <scope>NUCLEOTIDE SEQUENCE [LARGE SCALE GENOMIC DNA]</scope>
    <source>
        <strain evidence="11">NBRC 106310</strain>
    </source>
</reference>
<dbReference type="InterPro" id="IPR010644">
    <property type="entry name" value="ChdC/CLD"/>
</dbReference>
<dbReference type="NCBIfam" id="NF042928">
    <property type="entry name" value="HemQ_actino"/>
    <property type="match status" value="1"/>
</dbReference>
<dbReference type="SUPFAM" id="SSF54909">
    <property type="entry name" value="Dimeric alpha+beta barrel"/>
    <property type="match status" value="1"/>
</dbReference>
<dbReference type="InterPro" id="IPR011008">
    <property type="entry name" value="Dimeric_a/b-barrel"/>
</dbReference>
<comment type="catalytic activity">
    <reaction evidence="9">
        <text>Fe-coproporphyrin III + H2O2 + H(+) = harderoheme III + CO2 + 2 H2O</text>
        <dbReference type="Rhea" id="RHEA:57940"/>
        <dbReference type="ChEBI" id="CHEBI:15377"/>
        <dbReference type="ChEBI" id="CHEBI:15378"/>
        <dbReference type="ChEBI" id="CHEBI:16240"/>
        <dbReference type="ChEBI" id="CHEBI:16526"/>
        <dbReference type="ChEBI" id="CHEBI:68438"/>
        <dbReference type="ChEBI" id="CHEBI:142463"/>
    </reaction>
</comment>
<evidence type="ECO:0000256" key="8">
    <source>
        <dbReference type="ARBA" id="ARBA00050019"/>
    </source>
</evidence>
<dbReference type="PANTHER" id="PTHR36843:SF1">
    <property type="entry name" value="COPROHEME DECARBOXYLASE"/>
    <property type="match status" value="1"/>
</dbReference>
<organism evidence="10 11">
    <name type="scientific">Microbacterium suwonense</name>
    <dbReference type="NCBI Taxonomy" id="683047"/>
    <lineage>
        <taxon>Bacteria</taxon>
        <taxon>Bacillati</taxon>
        <taxon>Actinomycetota</taxon>
        <taxon>Actinomycetes</taxon>
        <taxon>Micrococcales</taxon>
        <taxon>Microbacteriaceae</taxon>
        <taxon>Microbacterium</taxon>
    </lineage>
</organism>
<comment type="similarity">
    <text evidence="9">Belongs to the ChdC family. Type 2 subfamily.</text>
</comment>
<dbReference type="EC" id="1.3.98.5" evidence="8 9"/>
<dbReference type="Pfam" id="PF06778">
    <property type="entry name" value="Chlor_dismutase"/>
    <property type="match status" value="1"/>
</dbReference>
<keyword evidence="4 9" id="KW-0408">Iron</keyword>
<feature type="active site" evidence="9">
    <location>
        <position position="132"/>
    </location>
</feature>
<evidence type="ECO:0000256" key="4">
    <source>
        <dbReference type="ARBA" id="ARBA00023004"/>
    </source>
</evidence>
<keyword evidence="9" id="KW-0350">Heme biosynthesis</keyword>
<keyword evidence="2 9" id="KW-0349">Heme</keyword>
<protein>
    <recommendedName>
        <fullName evidence="1 9">Coproheme decarboxylase</fullName>
        <ecNumber evidence="8 9">1.3.98.5</ecNumber>
    </recommendedName>
    <alternativeName>
        <fullName evidence="5 9">Coproheme III oxidative decarboxylase</fullName>
    </alternativeName>
    <alternativeName>
        <fullName evidence="6 9">Hydrogen peroxide-dependent heme synthase</fullName>
    </alternativeName>
</protein>
<dbReference type="Proteomes" id="UP001321543">
    <property type="component" value="Chromosome"/>
</dbReference>
<keyword evidence="3 9" id="KW-0479">Metal-binding</keyword>
<evidence type="ECO:0000256" key="5">
    <source>
        <dbReference type="ARBA" id="ARBA00029882"/>
    </source>
</evidence>
<evidence type="ECO:0000256" key="1">
    <source>
        <dbReference type="ARBA" id="ARBA00014413"/>
    </source>
</evidence>
<proteinExistence type="inferred from homology"/>
<dbReference type="EMBL" id="AP027728">
    <property type="protein sequence ID" value="BDZ40248.1"/>
    <property type="molecule type" value="Genomic_DNA"/>
</dbReference>
<evidence type="ECO:0000256" key="6">
    <source>
        <dbReference type="ARBA" id="ARBA00030236"/>
    </source>
</evidence>
<name>A0ABN6X857_9MICO</name>
<dbReference type="HAMAP" id="MF_02244">
    <property type="entry name" value="Coproheme_decarbox_2"/>
    <property type="match status" value="1"/>
</dbReference>
<dbReference type="Gene3D" id="3.30.70.1030">
    <property type="entry name" value="Apc35880, domain 1"/>
    <property type="match status" value="2"/>
</dbReference>
<comment type="function">
    <text evidence="9">Involved in coproporphyrin-dependent heme b biosynthesis. Catalyzes the decarboxylation of Fe-coproporphyrin III (coproheme) to heme b (protoheme IX), the last step of the pathway. The reaction occurs in a stepwise manner with a three-propionate intermediate.</text>
</comment>
<evidence type="ECO:0000256" key="3">
    <source>
        <dbReference type="ARBA" id="ARBA00022723"/>
    </source>
</evidence>
<comment type="cofactor">
    <cofactor evidence="9">
        <name>Fe-coproporphyrin III</name>
        <dbReference type="ChEBI" id="CHEBI:68438"/>
    </cofactor>
    <text evidence="9">Fe-coproporphyrin III acts as both substrate and redox cofactor.</text>
</comment>
<dbReference type="PANTHER" id="PTHR36843">
    <property type="entry name" value="HEME-DEPENDENT PEROXIDASE YWFI-RELATED"/>
    <property type="match status" value="1"/>
</dbReference>
<evidence type="ECO:0000256" key="2">
    <source>
        <dbReference type="ARBA" id="ARBA00022617"/>
    </source>
</evidence>
<comment type="pathway">
    <text evidence="9">Porphyrin-containing compound metabolism; protoheme biosynthesis.</text>
</comment>
<evidence type="ECO:0000256" key="7">
    <source>
        <dbReference type="ARBA" id="ARBA00049896"/>
    </source>
</evidence>
<sequence length="230" mass="26173">MPEVREDSLPASTASGFTLWAVWRRNPDAPVTATDATELETIVANVEESGVTVRGFYDVSGLKADADLMVWLHGSTAEELQRALRRLRRTDLLRPLLPVWNVLGVHRDAEFNRAHVPGFLRGIPAKQWLCLYPFVRTPEWYLASDDDRRRMLADHGRKGAAHTGVTANTVAAFALGNYEWLLPLEADDPTELVDLMRDLRYTEARRYVKEEVPFYTGRRLRLDEIADVLQ</sequence>
<gene>
    <name evidence="9" type="primary">chdC</name>
    <name evidence="10" type="ORF">GCM10025863_28620</name>
</gene>
<evidence type="ECO:0000313" key="11">
    <source>
        <dbReference type="Proteomes" id="UP001321543"/>
    </source>
</evidence>
<feature type="binding site" description="axial binding residue" evidence="9">
    <location>
        <position position="155"/>
    </location>
    <ligand>
        <name>Fe-coproporphyrin III</name>
        <dbReference type="ChEBI" id="CHEBI:68438"/>
    </ligand>
    <ligandPart>
        <name>Fe</name>
        <dbReference type="ChEBI" id="CHEBI:18248"/>
    </ligandPart>
</feature>
<keyword evidence="9" id="KW-0560">Oxidoreductase</keyword>
<evidence type="ECO:0000256" key="9">
    <source>
        <dbReference type="HAMAP-Rule" id="MF_02244"/>
    </source>
</evidence>
<accession>A0ABN6X857</accession>
<comment type="catalytic activity">
    <reaction evidence="7">
        <text>Fe-coproporphyrin III + 2 H2O2 + 2 H(+) = heme b + 2 CO2 + 4 H2O</text>
        <dbReference type="Rhea" id="RHEA:56516"/>
        <dbReference type="ChEBI" id="CHEBI:15377"/>
        <dbReference type="ChEBI" id="CHEBI:15378"/>
        <dbReference type="ChEBI" id="CHEBI:16240"/>
        <dbReference type="ChEBI" id="CHEBI:16526"/>
        <dbReference type="ChEBI" id="CHEBI:60344"/>
        <dbReference type="ChEBI" id="CHEBI:68438"/>
        <dbReference type="EC" id="1.3.98.5"/>
    </reaction>
    <physiologicalReaction direction="left-to-right" evidence="7">
        <dbReference type="Rhea" id="RHEA:56517"/>
    </physiologicalReaction>
</comment>
<comment type="catalytic activity">
    <reaction evidence="9">
        <text>harderoheme III + H2O2 + H(+) = heme b + CO2 + 2 H2O</text>
        <dbReference type="Rhea" id="RHEA:57944"/>
        <dbReference type="ChEBI" id="CHEBI:15377"/>
        <dbReference type="ChEBI" id="CHEBI:15378"/>
        <dbReference type="ChEBI" id="CHEBI:16240"/>
        <dbReference type="ChEBI" id="CHEBI:16526"/>
        <dbReference type="ChEBI" id="CHEBI:60344"/>
        <dbReference type="ChEBI" id="CHEBI:142463"/>
    </reaction>
</comment>
<dbReference type="RefSeq" id="WP_286300779.1">
    <property type="nucleotide sequence ID" value="NZ_AP027728.1"/>
</dbReference>